<evidence type="ECO:0000256" key="9">
    <source>
        <dbReference type="HAMAP-Rule" id="MF_01808"/>
    </source>
</evidence>
<keyword evidence="8 9" id="KW-0131">Cell cycle</keyword>
<keyword evidence="4 9" id="KW-0159">Chromosome partition</keyword>
<dbReference type="GO" id="GO:0007059">
    <property type="term" value="P:chromosome segregation"/>
    <property type="evidence" value="ECO:0007669"/>
    <property type="project" value="UniProtKB-UniRule"/>
</dbReference>
<evidence type="ECO:0000256" key="1">
    <source>
        <dbReference type="ARBA" id="ARBA00004496"/>
    </source>
</evidence>
<comment type="subunit">
    <text evidence="9">Forms a cyclic heterotetrameric complex composed of two molecules of XerC and two molecules of XerD.</text>
</comment>
<dbReference type="GO" id="GO:0009037">
    <property type="term" value="F:tyrosine-based site-specific recombinase activity"/>
    <property type="evidence" value="ECO:0007669"/>
    <property type="project" value="UniProtKB-UniRule"/>
</dbReference>
<dbReference type="GO" id="GO:0051301">
    <property type="term" value="P:cell division"/>
    <property type="evidence" value="ECO:0007669"/>
    <property type="project" value="UniProtKB-KW"/>
</dbReference>
<evidence type="ECO:0000313" key="12">
    <source>
        <dbReference type="EMBL" id="ARN79191.1"/>
    </source>
</evidence>
<feature type="active site" evidence="9">
    <location>
        <position position="169"/>
    </location>
</feature>
<dbReference type="Gene3D" id="1.10.443.10">
    <property type="entry name" value="Intergrase catalytic core"/>
    <property type="match status" value="1"/>
</dbReference>
<dbReference type="RefSeq" id="WP_085767994.1">
    <property type="nucleotide sequence ID" value="NZ_CP019344.1"/>
</dbReference>
<feature type="active site" description="O-(3'-phospho-DNA)-tyrosine intermediate" evidence="9">
    <location>
        <position position="273"/>
    </location>
</feature>
<evidence type="ECO:0000313" key="13">
    <source>
        <dbReference type="Proteomes" id="UP000193431"/>
    </source>
</evidence>
<evidence type="ECO:0000256" key="4">
    <source>
        <dbReference type="ARBA" id="ARBA00022829"/>
    </source>
</evidence>
<feature type="domain" description="Tyr recombinase" evidence="10">
    <location>
        <begin position="104"/>
        <end position="286"/>
    </location>
</feature>
<keyword evidence="3 9" id="KW-0132">Cell division</keyword>
<dbReference type="InterPro" id="IPR004107">
    <property type="entry name" value="Integrase_SAM-like_N"/>
</dbReference>
<dbReference type="GO" id="GO:0003677">
    <property type="term" value="F:DNA binding"/>
    <property type="evidence" value="ECO:0007669"/>
    <property type="project" value="UniProtKB-UniRule"/>
</dbReference>
<keyword evidence="2 9" id="KW-0963">Cytoplasm</keyword>
<evidence type="ECO:0000256" key="7">
    <source>
        <dbReference type="ARBA" id="ARBA00023172"/>
    </source>
</evidence>
<feature type="domain" description="Core-binding (CB)" evidence="11">
    <location>
        <begin position="1"/>
        <end position="83"/>
    </location>
</feature>
<evidence type="ECO:0000256" key="6">
    <source>
        <dbReference type="ARBA" id="ARBA00023125"/>
    </source>
</evidence>
<evidence type="ECO:0000256" key="3">
    <source>
        <dbReference type="ARBA" id="ARBA00022618"/>
    </source>
</evidence>
<dbReference type="InterPro" id="IPR050090">
    <property type="entry name" value="Tyrosine_recombinase_XerCD"/>
</dbReference>
<keyword evidence="6 9" id="KW-0238">DNA-binding</keyword>
<proteinExistence type="inferred from homology"/>
<evidence type="ECO:0000259" key="11">
    <source>
        <dbReference type="PROSITE" id="PS51900"/>
    </source>
</evidence>
<sequence>MYLIEFIDYLSLERNYSKHTVAAYKSDLVQFFEFLDIEEVESPILVNYSIVRGWVATLLEEELSKRSANRKIASIKAYYKFLLSQELIEVNPLSSHRGLKEDRQVEVPFSEEEVRTLLDAEVNKDDFEALRDRIIIELLYVTGMRRSEIINLKVQDVDFTGRVIKILGKRNKERRIPLLGNVAEHLKQYLELRSMVTQSDIPEMLVTDKGLKMYPNFVYRKIKSYFRSISLKVKVSPHILRHSFATHLLNNGADLISVKELLGHSSLSSTQVYTHMGMQGLKEVYGKAHPRANK</sequence>
<keyword evidence="13" id="KW-1185">Reference proteome</keyword>
<dbReference type="Proteomes" id="UP000193431">
    <property type="component" value="Chromosome"/>
</dbReference>
<reference evidence="12 13" key="1">
    <citation type="submission" date="2016-11" db="EMBL/GenBank/DDBJ databases">
        <title>Trade-off between light-utilization and light-protection in marine flavobacteria.</title>
        <authorList>
            <person name="Kumagai Y."/>
        </authorList>
    </citation>
    <scope>NUCLEOTIDE SEQUENCE [LARGE SCALE GENOMIC DNA]</scope>
    <source>
        <strain evidence="12 13">JCM 13191</strain>
    </source>
</reference>
<feature type="active site" evidence="9">
    <location>
        <position position="145"/>
    </location>
</feature>
<dbReference type="AlphaFoldDB" id="A0A1W6MNM1"/>
<feature type="active site" evidence="9">
    <location>
        <position position="264"/>
    </location>
</feature>
<keyword evidence="7 9" id="KW-0233">DNA recombination</keyword>
<dbReference type="GO" id="GO:0005737">
    <property type="term" value="C:cytoplasm"/>
    <property type="evidence" value="ECO:0007669"/>
    <property type="project" value="UniProtKB-SubCell"/>
</dbReference>
<gene>
    <name evidence="9" type="primary">xerC</name>
    <name evidence="12" type="ORF">BST97_15020</name>
</gene>
<comment type="subcellular location">
    <subcellularLocation>
        <location evidence="1 9">Cytoplasm</location>
    </subcellularLocation>
</comment>
<dbReference type="Pfam" id="PF02899">
    <property type="entry name" value="Phage_int_SAM_1"/>
    <property type="match status" value="1"/>
</dbReference>
<evidence type="ECO:0000256" key="5">
    <source>
        <dbReference type="ARBA" id="ARBA00022908"/>
    </source>
</evidence>
<evidence type="ECO:0000256" key="2">
    <source>
        <dbReference type="ARBA" id="ARBA00022490"/>
    </source>
</evidence>
<dbReference type="InterPro" id="IPR011010">
    <property type="entry name" value="DNA_brk_join_enz"/>
</dbReference>
<dbReference type="SUPFAM" id="SSF56349">
    <property type="entry name" value="DNA breaking-rejoining enzymes"/>
    <property type="match status" value="1"/>
</dbReference>
<protein>
    <recommendedName>
        <fullName evidence="9">Tyrosine recombinase XerC</fullName>
    </recommendedName>
</protein>
<dbReference type="GO" id="GO:0006313">
    <property type="term" value="P:DNA transposition"/>
    <property type="evidence" value="ECO:0007669"/>
    <property type="project" value="UniProtKB-UniRule"/>
</dbReference>
<accession>A0A1W6MNM1</accession>
<feature type="active site" evidence="9">
    <location>
        <position position="238"/>
    </location>
</feature>
<feature type="active site" evidence="9">
    <location>
        <position position="241"/>
    </location>
</feature>
<dbReference type="InterPro" id="IPR010998">
    <property type="entry name" value="Integrase_recombinase_N"/>
</dbReference>
<keyword evidence="5 9" id="KW-0229">DNA integration</keyword>
<dbReference type="EMBL" id="CP019344">
    <property type="protein sequence ID" value="ARN79191.1"/>
    <property type="molecule type" value="Genomic_DNA"/>
</dbReference>
<dbReference type="PROSITE" id="PS51898">
    <property type="entry name" value="TYR_RECOMBINASE"/>
    <property type="match status" value="1"/>
</dbReference>
<dbReference type="STRING" id="331648.BST97_15020"/>
<evidence type="ECO:0000256" key="8">
    <source>
        <dbReference type="ARBA" id="ARBA00023306"/>
    </source>
</evidence>
<dbReference type="PROSITE" id="PS51900">
    <property type="entry name" value="CB"/>
    <property type="match status" value="1"/>
</dbReference>
<dbReference type="Gene3D" id="1.10.150.130">
    <property type="match status" value="1"/>
</dbReference>
<comment type="similarity">
    <text evidence="9">Belongs to the 'phage' integrase family. XerC subfamily.</text>
</comment>
<dbReference type="InterPro" id="IPR002104">
    <property type="entry name" value="Integrase_catalytic"/>
</dbReference>
<dbReference type="HAMAP" id="MF_01808">
    <property type="entry name" value="Recomb_XerC_XerD"/>
    <property type="match status" value="1"/>
</dbReference>
<dbReference type="Pfam" id="PF00589">
    <property type="entry name" value="Phage_integrase"/>
    <property type="match status" value="1"/>
</dbReference>
<dbReference type="InterPro" id="IPR013762">
    <property type="entry name" value="Integrase-like_cat_sf"/>
</dbReference>
<dbReference type="InterPro" id="IPR023009">
    <property type="entry name" value="Tyrosine_recombinase_XerC/XerD"/>
</dbReference>
<organism evidence="12 13">
    <name type="scientific">Nonlabens spongiae</name>
    <dbReference type="NCBI Taxonomy" id="331648"/>
    <lineage>
        <taxon>Bacteria</taxon>
        <taxon>Pseudomonadati</taxon>
        <taxon>Bacteroidota</taxon>
        <taxon>Flavobacteriia</taxon>
        <taxon>Flavobacteriales</taxon>
        <taxon>Flavobacteriaceae</taxon>
        <taxon>Nonlabens</taxon>
    </lineage>
</organism>
<dbReference type="PANTHER" id="PTHR30349:SF77">
    <property type="entry name" value="TYROSINE RECOMBINASE XERC"/>
    <property type="match status" value="1"/>
</dbReference>
<dbReference type="OrthoDB" id="9801717at2"/>
<comment type="function">
    <text evidence="9">Site-specific tyrosine recombinase, which acts by catalyzing the cutting and rejoining of the recombining DNA molecules. The XerC-XerD complex is essential to convert dimers of the bacterial chromosome into monomers to permit their segregation at cell division. It also contributes to the segregational stability of plasmids.</text>
</comment>
<evidence type="ECO:0000259" key="10">
    <source>
        <dbReference type="PROSITE" id="PS51898"/>
    </source>
</evidence>
<name>A0A1W6MNM1_9FLAO</name>
<dbReference type="InterPro" id="IPR044068">
    <property type="entry name" value="CB"/>
</dbReference>
<dbReference type="PANTHER" id="PTHR30349">
    <property type="entry name" value="PHAGE INTEGRASE-RELATED"/>
    <property type="match status" value="1"/>
</dbReference>